<gene>
    <name evidence="1" type="ORF">ACFO1S_17800</name>
</gene>
<evidence type="ECO:0000313" key="1">
    <source>
        <dbReference type="EMBL" id="MFC4305289.1"/>
    </source>
</evidence>
<reference evidence="2" key="1">
    <citation type="journal article" date="2019" name="Int. J. Syst. Evol. Microbiol.">
        <title>The Global Catalogue of Microorganisms (GCM) 10K type strain sequencing project: providing services to taxonomists for standard genome sequencing and annotation.</title>
        <authorList>
            <consortium name="The Broad Institute Genomics Platform"/>
            <consortium name="The Broad Institute Genome Sequencing Center for Infectious Disease"/>
            <person name="Wu L."/>
            <person name="Ma J."/>
        </authorList>
    </citation>
    <scope>NUCLEOTIDE SEQUENCE [LARGE SCALE GENOMIC DNA]</scope>
    <source>
        <strain evidence="2">CGMCC 4.1641</strain>
    </source>
</reference>
<dbReference type="EMBL" id="JBHSED010000036">
    <property type="protein sequence ID" value="MFC4305289.1"/>
    <property type="molecule type" value="Genomic_DNA"/>
</dbReference>
<evidence type="ECO:0000313" key="2">
    <source>
        <dbReference type="Proteomes" id="UP001595755"/>
    </source>
</evidence>
<protein>
    <submittedName>
        <fullName evidence="1">Uncharacterized protein</fullName>
    </submittedName>
</protein>
<name>A0ABV8SFQ0_9BACL</name>
<sequence length="176" mass="20431">MILNLRLAKPIMEQEEGMNHLWIQLFPMNFSPNDKAEILIDLPDGLYRAPNLNGYEESSSNGILLDLSQDKDVLLELYTQFPVNFGGAPISVRLRYHDSENNWNELIRELTLQFVNGDEMDALEIDEQVIERVKEIVNPAANLSSSHDDLVNIRPRIYEVRSNAYAYLEKKYRIDY</sequence>
<dbReference type="RefSeq" id="WP_378127248.1">
    <property type="nucleotide sequence ID" value="NZ_JBHSED010000036.1"/>
</dbReference>
<dbReference type="Proteomes" id="UP001595755">
    <property type="component" value="Unassembled WGS sequence"/>
</dbReference>
<accession>A0ABV8SFQ0</accession>
<organism evidence="1 2">
    <name type="scientific">Cohnella boryungensis</name>
    <dbReference type="NCBI Taxonomy" id="768479"/>
    <lineage>
        <taxon>Bacteria</taxon>
        <taxon>Bacillati</taxon>
        <taxon>Bacillota</taxon>
        <taxon>Bacilli</taxon>
        <taxon>Bacillales</taxon>
        <taxon>Paenibacillaceae</taxon>
        <taxon>Cohnella</taxon>
    </lineage>
</organism>
<proteinExistence type="predicted"/>
<comment type="caution">
    <text evidence="1">The sequence shown here is derived from an EMBL/GenBank/DDBJ whole genome shotgun (WGS) entry which is preliminary data.</text>
</comment>
<keyword evidence="2" id="KW-1185">Reference proteome</keyword>